<gene>
    <name evidence="1" type="ORF">ETEE_4169</name>
</gene>
<evidence type="ECO:0000313" key="1">
    <source>
        <dbReference type="EMBL" id="AIJ10574.1"/>
    </source>
</evidence>
<protein>
    <submittedName>
        <fullName evidence="1">Uncharacterized protein</fullName>
    </submittedName>
</protein>
<dbReference type="HOGENOM" id="CLU_2751385_0_0_6"/>
<proteinExistence type="predicted"/>
<accession>A0A076LYY8</accession>
<reference evidence="1 2" key="1">
    <citation type="journal article" date="2012" name="PLoS ONE">
        <title>Edwardsiella comparative phylogenomics reveal the new intra/inter-species taxonomic relationships, virulence evolution and niche adaptation mechanisms.</title>
        <authorList>
            <person name="Yang M."/>
            <person name="Lv Y."/>
            <person name="Xiao J."/>
            <person name="Wu H."/>
            <person name="Zheng H."/>
            <person name="Liu Q."/>
            <person name="Zhang Y."/>
            <person name="Wang Q."/>
        </authorList>
    </citation>
    <scope>NUCLEOTIDE SEQUENCE [LARGE SCALE GENOMIC DNA]</scope>
    <source>
        <strain evidence="2">080813</strain>
    </source>
</reference>
<dbReference type="Proteomes" id="UP000028681">
    <property type="component" value="Chromosome"/>
</dbReference>
<name>A0A076LYY8_9GAMM</name>
<organism evidence="1 2">
    <name type="scientific">Edwardsiella anguillarum ET080813</name>
    <dbReference type="NCBI Taxonomy" id="667120"/>
    <lineage>
        <taxon>Bacteria</taxon>
        <taxon>Pseudomonadati</taxon>
        <taxon>Pseudomonadota</taxon>
        <taxon>Gammaproteobacteria</taxon>
        <taxon>Enterobacterales</taxon>
        <taxon>Hafniaceae</taxon>
        <taxon>Edwardsiella</taxon>
    </lineage>
</organism>
<dbReference type="KEGG" id="ete:ETEE_4169"/>
<sequence length="70" mass="7939">MDICIGKHSPTKSKPKTLLSLFESLDKSLLNQLVIQSNNLPSKIFLNNNANILYKTQTSFIIIPLHKPYI</sequence>
<dbReference type="AlphaFoldDB" id="A0A076LYY8"/>
<evidence type="ECO:0000313" key="2">
    <source>
        <dbReference type="Proteomes" id="UP000028681"/>
    </source>
</evidence>
<dbReference type="EMBL" id="CP006664">
    <property type="protein sequence ID" value="AIJ10574.1"/>
    <property type="molecule type" value="Genomic_DNA"/>
</dbReference>